<dbReference type="Gene3D" id="2.60.120.10">
    <property type="entry name" value="Jelly Rolls"/>
    <property type="match status" value="2"/>
</dbReference>
<feature type="binding site" evidence="2">
    <location>
        <position position="66"/>
    </location>
    <ligand>
        <name>Fe cation</name>
        <dbReference type="ChEBI" id="CHEBI:24875"/>
    </ligand>
</feature>
<sequence>MTTTFRAVEGVFQGPPVHMVGDGFRVSNYFPGGTNFGQRFSPFILMDYNAPYVFPPSAQVKGVGAHPHRGFETVTIAYEGYVEHHDNKGNHGIIGPGDVQWMTAGSGLLHKEYHEKSFSERGGLFQMIQLWVNLPRAHKMHPPKYQELLKTDMGYAELPDDGGTVRVIAGSYNGVTGPAQTFTPVNLFDISFKAGGKASFQLPSSYNTAAMVLKGSAVINGDRTAAEGDFILFTNTDGAIEIEGKTDDTVVIVLSGEPIDEPVFQQGPFVMNSRQEVFQAFVDFQDGKMGPADF</sequence>
<protein>
    <recommendedName>
        <fullName evidence="8">Pirin family protein</fullName>
    </recommendedName>
</protein>
<feature type="binding site" evidence="2">
    <location>
        <position position="68"/>
    </location>
    <ligand>
        <name>Fe cation</name>
        <dbReference type="ChEBI" id="CHEBI:24875"/>
    </ligand>
</feature>
<dbReference type="InterPro" id="IPR053186">
    <property type="entry name" value="QDO-related"/>
</dbReference>
<keyword evidence="2" id="KW-0479">Metal-binding</keyword>
<dbReference type="PIRSF" id="PIRSF006232">
    <property type="entry name" value="Pirin"/>
    <property type="match status" value="1"/>
</dbReference>
<dbReference type="Pfam" id="PF05726">
    <property type="entry name" value="Pirin_C"/>
    <property type="match status" value="1"/>
</dbReference>
<evidence type="ECO:0000256" key="2">
    <source>
        <dbReference type="PIRSR" id="PIRSR006232-1"/>
    </source>
</evidence>
<dbReference type="GO" id="GO:0046872">
    <property type="term" value="F:metal ion binding"/>
    <property type="evidence" value="ECO:0007669"/>
    <property type="project" value="UniProtKB-KW"/>
</dbReference>
<gene>
    <name evidence="6" type="ORF">SAMN05216378_3646</name>
</gene>
<dbReference type="RefSeq" id="WP_091187613.1">
    <property type="nucleotide sequence ID" value="NZ_FOMT01000003.1"/>
</dbReference>
<dbReference type="CDD" id="cd02909">
    <property type="entry name" value="cupin_pirin_N"/>
    <property type="match status" value="1"/>
</dbReference>
<dbReference type="InterPro" id="IPR014710">
    <property type="entry name" value="RmlC-like_jellyroll"/>
</dbReference>
<evidence type="ECO:0008006" key="8">
    <source>
        <dbReference type="Google" id="ProtNLM"/>
    </source>
</evidence>
<comment type="cofactor">
    <cofactor evidence="2">
        <name>Fe cation</name>
        <dbReference type="ChEBI" id="CHEBI:24875"/>
    </cofactor>
    <text evidence="2">Binds 1 Fe cation per subunit.</text>
</comment>
<proteinExistence type="inferred from homology"/>
<dbReference type="InterPro" id="IPR003829">
    <property type="entry name" value="Pirin_N_dom"/>
</dbReference>
<organism evidence="6 7">
    <name type="scientific">Paenibacillus catalpae</name>
    <dbReference type="NCBI Taxonomy" id="1045775"/>
    <lineage>
        <taxon>Bacteria</taxon>
        <taxon>Bacillati</taxon>
        <taxon>Bacillota</taxon>
        <taxon>Bacilli</taxon>
        <taxon>Bacillales</taxon>
        <taxon>Paenibacillaceae</taxon>
        <taxon>Paenibacillus</taxon>
    </lineage>
</organism>
<evidence type="ECO:0000313" key="6">
    <source>
        <dbReference type="EMBL" id="SFE59027.1"/>
    </source>
</evidence>
<dbReference type="PANTHER" id="PTHR43594">
    <property type="entry name" value="QUERCETIN 2,3-DIOXYGENASE"/>
    <property type="match status" value="1"/>
</dbReference>
<keyword evidence="2" id="KW-0408">Iron</keyword>
<evidence type="ECO:0000313" key="7">
    <source>
        <dbReference type="Proteomes" id="UP000198855"/>
    </source>
</evidence>
<reference evidence="7" key="1">
    <citation type="submission" date="2016-10" db="EMBL/GenBank/DDBJ databases">
        <authorList>
            <person name="Varghese N."/>
            <person name="Submissions S."/>
        </authorList>
    </citation>
    <scope>NUCLEOTIDE SEQUENCE [LARGE SCALE GENOMIC DNA]</scope>
    <source>
        <strain evidence="7">CGMCC 1.10784</strain>
    </source>
</reference>
<evidence type="ECO:0000256" key="3">
    <source>
        <dbReference type="RuleBase" id="RU003457"/>
    </source>
</evidence>
<dbReference type="SUPFAM" id="SSF51182">
    <property type="entry name" value="RmlC-like cupins"/>
    <property type="match status" value="1"/>
</dbReference>
<evidence type="ECO:0000259" key="4">
    <source>
        <dbReference type="Pfam" id="PF02678"/>
    </source>
</evidence>
<accession>A0A1I2BSM9</accession>
<dbReference type="AlphaFoldDB" id="A0A1I2BSM9"/>
<dbReference type="EMBL" id="FOMT01000003">
    <property type="protein sequence ID" value="SFE59027.1"/>
    <property type="molecule type" value="Genomic_DNA"/>
</dbReference>
<dbReference type="InterPro" id="IPR011051">
    <property type="entry name" value="RmlC_Cupin_sf"/>
</dbReference>
<dbReference type="CDD" id="cd02247">
    <property type="entry name" value="cupin_pirin_C"/>
    <property type="match status" value="1"/>
</dbReference>
<feature type="domain" description="Pirin C-terminal" evidence="5">
    <location>
        <begin position="188"/>
        <end position="290"/>
    </location>
</feature>
<dbReference type="InterPro" id="IPR012093">
    <property type="entry name" value="Pirin"/>
</dbReference>
<feature type="binding site" evidence="2">
    <location>
        <position position="112"/>
    </location>
    <ligand>
        <name>Fe cation</name>
        <dbReference type="ChEBI" id="CHEBI:24875"/>
    </ligand>
</feature>
<dbReference type="PANTHER" id="PTHR43594:SF1">
    <property type="entry name" value="QUERCETIN 2,3-DIOXYGENASE PA2418-RELATED"/>
    <property type="match status" value="1"/>
</dbReference>
<dbReference type="Pfam" id="PF02678">
    <property type="entry name" value="Pirin"/>
    <property type="match status" value="1"/>
</dbReference>
<keyword evidence="7" id="KW-1185">Reference proteome</keyword>
<dbReference type="OrthoDB" id="321327at2"/>
<comment type="similarity">
    <text evidence="1 3">Belongs to the pirin family.</text>
</comment>
<dbReference type="InterPro" id="IPR008778">
    <property type="entry name" value="Pirin_C_dom"/>
</dbReference>
<name>A0A1I2BSM9_9BACL</name>
<dbReference type="Proteomes" id="UP000198855">
    <property type="component" value="Unassembled WGS sequence"/>
</dbReference>
<feature type="binding site" evidence="2">
    <location>
        <position position="110"/>
    </location>
    <ligand>
        <name>Fe cation</name>
        <dbReference type="ChEBI" id="CHEBI:24875"/>
    </ligand>
</feature>
<evidence type="ECO:0000259" key="5">
    <source>
        <dbReference type="Pfam" id="PF05726"/>
    </source>
</evidence>
<evidence type="ECO:0000256" key="1">
    <source>
        <dbReference type="ARBA" id="ARBA00008416"/>
    </source>
</evidence>
<feature type="domain" description="Pirin N-terminal" evidence="4">
    <location>
        <begin position="24"/>
        <end position="132"/>
    </location>
</feature>